<keyword evidence="6 8" id="KW-0472">Membrane</keyword>
<evidence type="ECO:0000256" key="6">
    <source>
        <dbReference type="ARBA" id="ARBA00023136"/>
    </source>
</evidence>
<dbReference type="Gramene" id="rna-gnl|WGS:JABURB|Cocit.L1941.1">
    <property type="protein sequence ID" value="cds-KAF7848444.1"/>
    <property type="gene ID" value="gene-BT93_L1941"/>
</dbReference>
<evidence type="ECO:0000256" key="5">
    <source>
        <dbReference type="ARBA" id="ARBA00023043"/>
    </source>
</evidence>
<keyword evidence="2 8" id="KW-0812">Transmembrane</keyword>
<dbReference type="SMART" id="SM00248">
    <property type="entry name" value="ANK"/>
    <property type="match status" value="8"/>
</dbReference>
<dbReference type="EMBL" id="MU090118">
    <property type="protein sequence ID" value="KAF7848444.1"/>
    <property type="molecule type" value="Genomic_DNA"/>
</dbReference>
<dbReference type="OrthoDB" id="598775at2759"/>
<feature type="transmembrane region" description="Helical" evidence="8">
    <location>
        <begin position="592"/>
        <end position="615"/>
    </location>
</feature>
<sequence length="724" mass="80826">MERSETRGTPNERLEVLKARYVSTPDNQHQLEDGDLNKIMDRELYEATKKGNVEEFINALEKVSESRKLALSLIFYQVTPSGNSLLHVAASSGNDDVVEFILNHFPNTVTHRNSSEDTPLHVAIQDRRLDTIEKIICLGTDSEIIYLKNKNDESPLYLAIEKCTWSECQDREGAGWGILQLLLEAFARDEAYAVKIQGKSPVFAAIKKMYTELLREIIDRLPKLLHVRDSNRWTPLHYAASEGNNEAVELLLEKCPYLALQTDKNGSYPIHIASERSWSGVIDPLLKDTWPDLAEIKNNKGQNILHVAVKAGNHSGVKSILKECGETNTEKMVNSRDVDGNTPLHLASIHNHCYVMYFFKPLLKDTWSDLAEIKNNKGQNILHVAAKARNDFGVYWILKECGETNTEKLVNSRDVDGNTPLHLASIHNHCDVMRILTKEKRIYLKSRNNDGLTALDAAMESKSLSTENPALIGRAILIVAGVPQSGGRDVMLPREQHSEVSKSSPAKWIKDQVNILLLVATLVASVTFTAGVTLPGGYNASSDPHPGTATMLHHRMFRVFVIANMLAMYSSILAVVVLLWGFNRDFYVAELAYHLAGPLLLMALAGMSVAFFAAITVAVSKLTWLGSLVMSVGVLFLVMVVVVLAALIFPSSKSTMYIVVFYYIVITVVEKFVDVVRDFVEKFVGVVQDFVDVVQDFVEKFVDVWARVCYSTRCEIVANTVSDQ</sequence>
<evidence type="ECO:0000256" key="4">
    <source>
        <dbReference type="ARBA" id="ARBA00022989"/>
    </source>
</evidence>
<evidence type="ECO:0000256" key="7">
    <source>
        <dbReference type="PROSITE-ProRule" id="PRU00023"/>
    </source>
</evidence>
<keyword evidence="4 8" id="KW-1133">Transmembrane helix</keyword>
<feature type="repeat" description="ANK" evidence="7">
    <location>
        <begin position="81"/>
        <end position="104"/>
    </location>
</feature>
<comment type="subcellular location">
    <subcellularLocation>
        <location evidence="1">Membrane</location>
        <topology evidence="1">Multi-pass membrane protein</topology>
    </subcellularLocation>
</comment>
<feature type="transmembrane region" description="Helical" evidence="8">
    <location>
        <begin position="655"/>
        <end position="673"/>
    </location>
</feature>
<dbReference type="GO" id="GO:0005886">
    <property type="term" value="C:plasma membrane"/>
    <property type="evidence" value="ECO:0007669"/>
    <property type="project" value="TreeGrafter"/>
</dbReference>
<evidence type="ECO:0000256" key="3">
    <source>
        <dbReference type="ARBA" id="ARBA00022737"/>
    </source>
</evidence>
<dbReference type="SUPFAM" id="SSF48403">
    <property type="entry name" value="Ankyrin repeat"/>
    <property type="match status" value="1"/>
</dbReference>
<feature type="repeat" description="ANK" evidence="7">
    <location>
        <begin position="416"/>
        <end position="436"/>
    </location>
</feature>
<feature type="transmembrane region" description="Helical" evidence="8">
    <location>
        <begin position="559"/>
        <end position="580"/>
    </location>
</feature>
<proteinExistence type="predicted"/>
<dbReference type="Pfam" id="PF13857">
    <property type="entry name" value="Ank_5"/>
    <property type="match status" value="1"/>
</dbReference>
<organism evidence="10 11">
    <name type="scientific">Corymbia citriodora subsp. variegata</name>
    <dbReference type="NCBI Taxonomy" id="360336"/>
    <lineage>
        <taxon>Eukaryota</taxon>
        <taxon>Viridiplantae</taxon>
        <taxon>Streptophyta</taxon>
        <taxon>Embryophyta</taxon>
        <taxon>Tracheophyta</taxon>
        <taxon>Spermatophyta</taxon>
        <taxon>Magnoliopsida</taxon>
        <taxon>eudicotyledons</taxon>
        <taxon>Gunneridae</taxon>
        <taxon>Pentapetalae</taxon>
        <taxon>rosids</taxon>
        <taxon>malvids</taxon>
        <taxon>Myrtales</taxon>
        <taxon>Myrtaceae</taxon>
        <taxon>Myrtoideae</taxon>
        <taxon>Eucalypteae</taxon>
        <taxon>Corymbia</taxon>
    </lineage>
</organism>
<keyword evidence="11" id="KW-1185">Reference proteome</keyword>
<dbReference type="PROSITE" id="PS50088">
    <property type="entry name" value="ANK_REPEAT"/>
    <property type="match status" value="3"/>
</dbReference>
<feature type="transmembrane region" description="Helical" evidence="8">
    <location>
        <begin position="515"/>
        <end position="538"/>
    </location>
</feature>
<feature type="domain" description="PGG" evidence="9">
    <location>
        <begin position="507"/>
        <end position="617"/>
    </location>
</feature>
<evidence type="ECO:0000259" key="9">
    <source>
        <dbReference type="Pfam" id="PF13962"/>
    </source>
</evidence>
<feature type="repeat" description="ANK" evidence="7">
    <location>
        <begin position="231"/>
        <end position="254"/>
    </location>
</feature>
<reference evidence="10" key="1">
    <citation type="submission" date="2020-05" db="EMBL/GenBank/DDBJ databases">
        <title>WGS assembly of Corymbia citriodora subspecies variegata.</title>
        <authorList>
            <person name="Barry K."/>
            <person name="Hundley H."/>
            <person name="Shu S."/>
            <person name="Jenkins J."/>
            <person name="Grimwood J."/>
            <person name="Baten A."/>
        </authorList>
    </citation>
    <scope>NUCLEOTIDE SEQUENCE</scope>
    <source>
        <strain evidence="10">CV2-018</strain>
    </source>
</reference>
<dbReference type="PROSITE" id="PS50297">
    <property type="entry name" value="ANK_REP_REGION"/>
    <property type="match status" value="3"/>
</dbReference>
<dbReference type="Proteomes" id="UP000806378">
    <property type="component" value="Unassembled WGS sequence"/>
</dbReference>
<protein>
    <recommendedName>
        <fullName evidence="9">PGG domain-containing protein</fullName>
    </recommendedName>
</protein>
<dbReference type="Pfam" id="PF13962">
    <property type="entry name" value="PGG"/>
    <property type="match status" value="1"/>
</dbReference>
<dbReference type="PANTHER" id="PTHR24186">
    <property type="entry name" value="PROTEIN PHOSPHATASE 1 REGULATORY SUBUNIT"/>
    <property type="match status" value="1"/>
</dbReference>
<evidence type="ECO:0000313" key="11">
    <source>
        <dbReference type="Proteomes" id="UP000806378"/>
    </source>
</evidence>
<dbReference type="InterPro" id="IPR002110">
    <property type="entry name" value="Ankyrin_rpt"/>
</dbReference>
<accession>A0A8T0CMJ8</accession>
<evidence type="ECO:0000313" key="10">
    <source>
        <dbReference type="EMBL" id="KAF7848444.1"/>
    </source>
</evidence>
<keyword evidence="3" id="KW-0677">Repeat</keyword>
<dbReference type="Gene3D" id="1.25.40.20">
    <property type="entry name" value="Ankyrin repeat-containing domain"/>
    <property type="match status" value="4"/>
</dbReference>
<gene>
    <name evidence="10" type="ORF">BT93_L1941</name>
</gene>
<evidence type="ECO:0000256" key="2">
    <source>
        <dbReference type="ARBA" id="ARBA00022692"/>
    </source>
</evidence>
<dbReference type="PANTHER" id="PTHR24186:SF46">
    <property type="entry name" value="PROTEIN ACCELERATED CELL DEATH 6-LIKE"/>
    <property type="match status" value="1"/>
</dbReference>
<keyword evidence="5 7" id="KW-0040">ANK repeat</keyword>
<dbReference type="InterPro" id="IPR036770">
    <property type="entry name" value="Ankyrin_rpt-contain_sf"/>
</dbReference>
<dbReference type="InterPro" id="IPR026961">
    <property type="entry name" value="PGG_dom"/>
</dbReference>
<evidence type="ECO:0000256" key="1">
    <source>
        <dbReference type="ARBA" id="ARBA00004141"/>
    </source>
</evidence>
<dbReference type="Pfam" id="PF12796">
    <property type="entry name" value="Ank_2"/>
    <property type="match status" value="2"/>
</dbReference>
<dbReference type="AlphaFoldDB" id="A0A8T0CMJ8"/>
<feature type="transmembrane region" description="Helical" evidence="8">
    <location>
        <begin position="622"/>
        <end position="649"/>
    </location>
</feature>
<name>A0A8T0CMJ8_CORYI</name>
<evidence type="ECO:0000256" key="8">
    <source>
        <dbReference type="SAM" id="Phobius"/>
    </source>
</evidence>
<comment type="caution">
    <text evidence="10">The sequence shown here is derived from an EMBL/GenBank/DDBJ whole genome shotgun (WGS) entry which is preliminary data.</text>
</comment>